<keyword evidence="2 6" id="KW-0349">Heme</keyword>
<proteinExistence type="predicted"/>
<dbReference type="InterPro" id="IPR036909">
    <property type="entry name" value="Cyt_c-like_dom_sf"/>
</dbReference>
<comment type="caution">
    <text evidence="8">The sequence shown here is derived from an EMBL/GenBank/DDBJ whole genome shotgun (WGS) entry which is preliminary data.</text>
</comment>
<dbReference type="RefSeq" id="WP_180093106.1">
    <property type="nucleotide sequence ID" value="NZ_CAXAZJ010000035.1"/>
</dbReference>
<evidence type="ECO:0000256" key="5">
    <source>
        <dbReference type="ARBA" id="ARBA00023004"/>
    </source>
</evidence>
<dbReference type="PRINTS" id="PR00604">
    <property type="entry name" value="CYTCHRMECIAB"/>
</dbReference>
<dbReference type="GO" id="GO:0009055">
    <property type="term" value="F:electron transfer activity"/>
    <property type="evidence" value="ECO:0007669"/>
    <property type="project" value="InterPro"/>
</dbReference>
<evidence type="ECO:0000256" key="4">
    <source>
        <dbReference type="ARBA" id="ARBA00022982"/>
    </source>
</evidence>
<dbReference type="GO" id="GO:0046872">
    <property type="term" value="F:metal ion binding"/>
    <property type="evidence" value="ECO:0007669"/>
    <property type="project" value="UniProtKB-KW"/>
</dbReference>
<evidence type="ECO:0000256" key="6">
    <source>
        <dbReference type="PROSITE-ProRule" id="PRU00433"/>
    </source>
</evidence>
<keyword evidence="3 6" id="KW-0479">Metal-binding</keyword>
<evidence type="ECO:0000256" key="1">
    <source>
        <dbReference type="ARBA" id="ARBA00022448"/>
    </source>
</evidence>
<evidence type="ECO:0000256" key="2">
    <source>
        <dbReference type="ARBA" id="ARBA00022617"/>
    </source>
</evidence>
<keyword evidence="9" id="KW-1185">Reference proteome</keyword>
<reference evidence="8 9" key="1">
    <citation type="submission" date="2020-07" db="EMBL/GenBank/DDBJ databases">
        <title>Halomonas sp. QX-2 draft genome sequence.</title>
        <authorList>
            <person name="Qiu X."/>
        </authorList>
    </citation>
    <scope>NUCLEOTIDE SEQUENCE [LARGE SCALE GENOMIC DNA]</scope>
    <source>
        <strain evidence="8 9">QX-2</strain>
    </source>
</reference>
<evidence type="ECO:0000313" key="8">
    <source>
        <dbReference type="EMBL" id="NYT73534.1"/>
    </source>
</evidence>
<evidence type="ECO:0000256" key="3">
    <source>
        <dbReference type="ARBA" id="ARBA00022723"/>
    </source>
</evidence>
<protein>
    <submittedName>
        <fullName evidence="8">C-type cytochrome</fullName>
    </submittedName>
</protein>
<dbReference type="InterPro" id="IPR009056">
    <property type="entry name" value="Cyt_c-like_dom"/>
</dbReference>
<dbReference type="InterPro" id="IPR002327">
    <property type="entry name" value="Cyt_c_1A/1B"/>
</dbReference>
<dbReference type="EMBL" id="JACCGK010000011">
    <property type="protein sequence ID" value="NYT73534.1"/>
    <property type="molecule type" value="Genomic_DNA"/>
</dbReference>
<evidence type="ECO:0000313" key="9">
    <source>
        <dbReference type="Proteomes" id="UP000520876"/>
    </source>
</evidence>
<dbReference type="SUPFAM" id="SSF46626">
    <property type="entry name" value="Cytochrome c"/>
    <property type="match status" value="1"/>
</dbReference>
<dbReference type="PROSITE" id="PS51007">
    <property type="entry name" value="CYTC"/>
    <property type="match status" value="1"/>
</dbReference>
<feature type="domain" description="Cytochrome c" evidence="7">
    <location>
        <begin position="33"/>
        <end position="131"/>
    </location>
</feature>
<sequence>MKTTNESPHLAALLLFATGILAGFFALATAVKAQETGSERLFQQRCGSCHSLQIGQNGIGPHLAGVIGRAAGSIEGTRYSDAMRDSGIVWDNRSLDTFLAAPHEVVPGTRMTVTVPDDTQRAAIIDYLENQ</sequence>
<keyword evidence="1" id="KW-0813">Transport</keyword>
<dbReference type="PANTHER" id="PTHR11961">
    <property type="entry name" value="CYTOCHROME C"/>
    <property type="match status" value="1"/>
</dbReference>
<name>A0A7Z0N994_9GAMM</name>
<dbReference type="Pfam" id="PF00034">
    <property type="entry name" value="Cytochrom_C"/>
    <property type="match status" value="1"/>
</dbReference>
<dbReference type="Proteomes" id="UP000520876">
    <property type="component" value="Unassembled WGS sequence"/>
</dbReference>
<accession>A0A7Z0N994</accession>
<organism evidence="8 9">
    <name type="scientific">Vreelandella sedimenti</name>
    <dbReference type="NCBI Taxonomy" id="2729618"/>
    <lineage>
        <taxon>Bacteria</taxon>
        <taxon>Pseudomonadati</taxon>
        <taxon>Pseudomonadota</taxon>
        <taxon>Gammaproteobacteria</taxon>
        <taxon>Oceanospirillales</taxon>
        <taxon>Halomonadaceae</taxon>
        <taxon>Vreelandella</taxon>
    </lineage>
</organism>
<evidence type="ECO:0000259" key="7">
    <source>
        <dbReference type="PROSITE" id="PS51007"/>
    </source>
</evidence>
<dbReference type="GO" id="GO:0020037">
    <property type="term" value="F:heme binding"/>
    <property type="evidence" value="ECO:0007669"/>
    <property type="project" value="InterPro"/>
</dbReference>
<keyword evidence="5 6" id="KW-0408">Iron</keyword>
<keyword evidence="4" id="KW-0249">Electron transport</keyword>
<gene>
    <name evidence="8" type="ORF">HZU72_13995</name>
</gene>
<dbReference type="Gene3D" id="1.10.760.10">
    <property type="entry name" value="Cytochrome c-like domain"/>
    <property type="match status" value="1"/>
</dbReference>
<dbReference type="AlphaFoldDB" id="A0A7Z0N994"/>